<dbReference type="InterPro" id="IPR044244">
    <property type="entry name" value="TTC27/Emw1"/>
</dbReference>
<evidence type="ECO:0000313" key="5">
    <source>
        <dbReference type="Proteomes" id="UP000695562"/>
    </source>
</evidence>
<keyword evidence="1" id="KW-0677">Repeat</keyword>
<evidence type="ECO:0000256" key="3">
    <source>
        <dbReference type="PROSITE-ProRule" id="PRU00339"/>
    </source>
</evidence>
<comment type="caution">
    <text evidence="4">The sequence shown here is derived from an EMBL/GenBank/DDBJ whole genome shotgun (WGS) entry which is preliminary data.</text>
</comment>
<dbReference type="InterPro" id="IPR011990">
    <property type="entry name" value="TPR-like_helical_dom_sf"/>
</dbReference>
<name>A0A8J4PZ95_9MYCE</name>
<reference evidence="4" key="1">
    <citation type="submission" date="2020-01" db="EMBL/GenBank/DDBJ databases">
        <title>Development of genomics and gene disruption for Polysphondylium violaceum indicates a role for the polyketide synthase stlB in stalk morphogenesis.</title>
        <authorList>
            <person name="Narita B."/>
            <person name="Kawabe Y."/>
            <person name="Kin K."/>
            <person name="Saito T."/>
            <person name="Gibbs R."/>
            <person name="Kuspa A."/>
            <person name="Muzny D."/>
            <person name="Queller D."/>
            <person name="Richards S."/>
            <person name="Strassman J."/>
            <person name="Sucgang R."/>
            <person name="Worley K."/>
            <person name="Schaap P."/>
        </authorList>
    </citation>
    <scope>NUCLEOTIDE SEQUENCE</scope>
    <source>
        <strain evidence="4">QSvi11</strain>
    </source>
</reference>
<evidence type="ECO:0000256" key="2">
    <source>
        <dbReference type="ARBA" id="ARBA00022803"/>
    </source>
</evidence>
<dbReference type="AlphaFoldDB" id="A0A8J4PZ95"/>
<gene>
    <name evidence="4" type="ORF">CYY_001766</name>
</gene>
<dbReference type="PROSITE" id="PS50005">
    <property type="entry name" value="TPR"/>
    <property type="match status" value="2"/>
</dbReference>
<protein>
    <recommendedName>
        <fullName evidence="6">TPR-like protein</fullName>
    </recommendedName>
</protein>
<evidence type="ECO:0000313" key="4">
    <source>
        <dbReference type="EMBL" id="KAF2076928.1"/>
    </source>
</evidence>
<dbReference type="PANTHER" id="PTHR16193:SF0">
    <property type="entry name" value="TETRATRICOPEPTIDE REPEAT PROTEIN 27"/>
    <property type="match status" value="1"/>
</dbReference>
<feature type="repeat" description="TPR" evidence="3">
    <location>
        <begin position="579"/>
        <end position="612"/>
    </location>
</feature>
<dbReference type="SMART" id="SM00028">
    <property type="entry name" value="TPR"/>
    <property type="match status" value="3"/>
</dbReference>
<dbReference type="Pfam" id="PF13432">
    <property type="entry name" value="TPR_16"/>
    <property type="match status" value="1"/>
</dbReference>
<dbReference type="InterPro" id="IPR019734">
    <property type="entry name" value="TPR_rpt"/>
</dbReference>
<proteinExistence type="predicted"/>
<dbReference type="Proteomes" id="UP000695562">
    <property type="component" value="Unassembled WGS sequence"/>
</dbReference>
<sequence length="834" mass="95824">MKAFNFQSLDQQVLLNHGDKIKQLYEALEKNPDQYENDPILKDIITCAYNIVLGSTLDSLSNVEFIKDFFKLDTILKETYSNIEDYFNEISDKINSLTESEGNQMIILLSGITFLNLYIQVNWTGPTLQIPKEFNIKNNNRDILSLLEVDGETFYVKSQYPLFLYLAKICLIDNYAFLSDGCQSACLWSCRAMMYYQRSLANMVPTFKSSLNERFQIVFRFYSLDAIMEWNDENQYSKDELIDLATQIKIEQSLVFNYYKQLNKFRDAITEAKEISGLDASLTGALGKRTRFQTFDTAQLVLEVKSSRAVSSVVGENEPSVSDPSNYKFKREVTNDDPTLLSKPTLVDKEKFDTGNLRVIDQALCLIQCLNVKNQNTSNGLITEEMLPFVQKTLEHSNNWIVHSLGLLIKSRIEIHSSKTSERAVLQIQALVDQYDDETSPASERMRMIYALDYPSRWDMEREVAEKFIGIGAAASAFDIFERLEMWDDAIQCLTFMGKHARSEELVLARIAIQPTPELYCVLGDLKNDAQHYLTSWELSKKKYARAQRSLGKHYLMQEKWNEAIEHFSIALAINPLFPASWFNLGCSAMRIEKWDVAVNAFTRVVSMEPEEGEAWANLASVYMYQNKLEKASLALQEGIKHKRDNWKMWENFLYCSMGISDFQNSITAVIQIFELNNKKVDLNVLQGLADHVVSDKLDKQGINGRKLEKLVSELFGRITSKLTNSADLWKIYSSYHYQLGNSDKAIDLQQKACRSVESAGWENSKPHFEKVALFTKVLCNLYLEFPNTSYIYSAKLKVKGILKKVETSFSDTETFKDLQNVLKQLEEKEQSLI</sequence>
<organism evidence="4 5">
    <name type="scientific">Polysphondylium violaceum</name>
    <dbReference type="NCBI Taxonomy" id="133409"/>
    <lineage>
        <taxon>Eukaryota</taxon>
        <taxon>Amoebozoa</taxon>
        <taxon>Evosea</taxon>
        <taxon>Eumycetozoa</taxon>
        <taxon>Dictyostelia</taxon>
        <taxon>Dictyosteliales</taxon>
        <taxon>Dictyosteliaceae</taxon>
        <taxon>Polysphondylium</taxon>
    </lineage>
</organism>
<dbReference type="EMBL" id="AJWJ01000044">
    <property type="protein sequence ID" value="KAF2076928.1"/>
    <property type="molecule type" value="Genomic_DNA"/>
</dbReference>
<evidence type="ECO:0008006" key="6">
    <source>
        <dbReference type="Google" id="ProtNLM"/>
    </source>
</evidence>
<feature type="repeat" description="TPR" evidence="3">
    <location>
        <begin position="545"/>
        <end position="578"/>
    </location>
</feature>
<keyword evidence="2 3" id="KW-0802">TPR repeat</keyword>
<dbReference type="OrthoDB" id="1936594at2759"/>
<dbReference type="SUPFAM" id="SSF48452">
    <property type="entry name" value="TPR-like"/>
    <property type="match status" value="1"/>
</dbReference>
<accession>A0A8J4PZ95</accession>
<dbReference type="PANTHER" id="PTHR16193">
    <property type="entry name" value="TETRATRICOPEPTIDE REPEAT PROTEIN 27"/>
    <property type="match status" value="1"/>
</dbReference>
<evidence type="ECO:0000256" key="1">
    <source>
        <dbReference type="ARBA" id="ARBA00022737"/>
    </source>
</evidence>
<dbReference type="Gene3D" id="1.25.40.10">
    <property type="entry name" value="Tetratricopeptide repeat domain"/>
    <property type="match status" value="1"/>
</dbReference>
<keyword evidence="5" id="KW-1185">Reference proteome</keyword>